<dbReference type="GO" id="GO:0042626">
    <property type="term" value="F:ATPase-coupled transmembrane transporter activity"/>
    <property type="evidence" value="ECO:0007669"/>
    <property type="project" value="TreeGrafter"/>
</dbReference>
<evidence type="ECO:0000313" key="6">
    <source>
        <dbReference type="EMBL" id="KNC69350.1"/>
    </source>
</evidence>
<organism evidence="6 7">
    <name type="scientific">Sphaeroforma arctica JP610</name>
    <dbReference type="NCBI Taxonomy" id="667725"/>
    <lineage>
        <taxon>Eukaryota</taxon>
        <taxon>Ichthyosporea</taxon>
        <taxon>Ichthyophonida</taxon>
        <taxon>Sphaeroforma</taxon>
    </lineage>
</organism>
<evidence type="ECO:0000256" key="3">
    <source>
        <dbReference type="ARBA" id="ARBA00022692"/>
    </source>
</evidence>
<keyword evidence="3" id="KW-0812">Transmembrane</keyword>
<dbReference type="InterPro" id="IPR027417">
    <property type="entry name" value="P-loop_NTPase"/>
</dbReference>
<reference evidence="6 7" key="1">
    <citation type="submission" date="2011-02" db="EMBL/GenBank/DDBJ databases">
        <title>The Genome Sequence of Sphaeroforma arctica JP610.</title>
        <authorList>
            <consortium name="The Broad Institute Genome Sequencing Platform"/>
            <person name="Russ C."/>
            <person name="Cuomo C."/>
            <person name="Young S.K."/>
            <person name="Zeng Q."/>
            <person name="Gargeya S."/>
            <person name="Alvarado L."/>
            <person name="Berlin A."/>
            <person name="Chapman S.B."/>
            <person name="Chen Z."/>
            <person name="Freedman E."/>
            <person name="Gellesch M."/>
            <person name="Goldberg J."/>
            <person name="Griggs A."/>
            <person name="Gujja S."/>
            <person name="Heilman E."/>
            <person name="Heiman D."/>
            <person name="Howarth C."/>
            <person name="Mehta T."/>
            <person name="Neiman D."/>
            <person name="Pearson M."/>
            <person name="Roberts A."/>
            <person name="Saif S."/>
            <person name="Shea T."/>
            <person name="Shenoy N."/>
            <person name="Sisk P."/>
            <person name="Stolte C."/>
            <person name="Sykes S."/>
            <person name="White J."/>
            <person name="Yandava C."/>
            <person name="Burger G."/>
            <person name="Gray M.W."/>
            <person name="Holland P.W.H."/>
            <person name="King N."/>
            <person name="Lang F.B.F."/>
            <person name="Roger A.J."/>
            <person name="Ruiz-Trillo I."/>
            <person name="Haas B."/>
            <person name="Nusbaum C."/>
            <person name="Birren B."/>
        </authorList>
    </citation>
    <scope>NUCLEOTIDE SEQUENCE [LARGE SCALE GENOMIC DNA]</scope>
    <source>
        <strain evidence="6 7">JP610</strain>
    </source>
</reference>
<name>A0A0L0EY54_9EUKA</name>
<dbReference type="OrthoDB" id="66620at2759"/>
<evidence type="ECO:0000256" key="5">
    <source>
        <dbReference type="ARBA" id="ARBA00023136"/>
    </source>
</evidence>
<evidence type="ECO:0008006" key="8">
    <source>
        <dbReference type="Google" id="ProtNLM"/>
    </source>
</evidence>
<comment type="subcellular location">
    <subcellularLocation>
        <location evidence="1">Membrane</location>
        <topology evidence="1">Multi-pass membrane protein</topology>
    </subcellularLocation>
</comment>
<evidence type="ECO:0000256" key="2">
    <source>
        <dbReference type="ARBA" id="ARBA00022448"/>
    </source>
</evidence>
<keyword evidence="5" id="KW-0472">Membrane</keyword>
<protein>
    <recommendedName>
        <fullName evidence="8">ABC transporter domain-containing protein</fullName>
    </recommendedName>
</protein>
<keyword evidence="4" id="KW-1133">Transmembrane helix</keyword>
<dbReference type="eggNOG" id="KOG0061">
    <property type="taxonomic scope" value="Eukaryota"/>
</dbReference>
<sequence length="95" mass="10576">ALDIIAGRRKSGIVGGEVWAMGVKVKGQTLRQNVGFVDQEYTPMATLTVSECLMYSSLLRLPNNTSMRVRKDRVEAVMRDVRITHVADNKIGVRT</sequence>
<gene>
    <name evidence="6" type="ORF">SARC_18141</name>
</gene>
<dbReference type="GO" id="GO:0016020">
    <property type="term" value="C:membrane"/>
    <property type="evidence" value="ECO:0007669"/>
    <property type="project" value="UniProtKB-SubCell"/>
</dbReference>
<dbReference type="GeneID" id="25918645"/>
<proteinExistence type="predicted"/>
<dbReference type="EMBL" id="KQ255625">
    <property type="protein sequence ID" value="KNC69350.1"/>
    <property type="molecule type" value="Genomic_DNA"/>
</dbReference>
<dbReference type="STRING" id="667725.A0A0L0EY54"/>
<dbReference type="InterPro" id="IPR050352">
    <property type="entry name" value="ABCG_transporters"/>
</dbReference>
<keyword evidence="7" id="KW-1185">Reference proteome</keyword>
<evidence type="ECO:0000256" key="1">
    <source>
        <dbReference type="ARBA" id="ARBA00004141"/>
    </source>
</evidence>
<dbReference type="PANTHER" id="PTHR48041:SF2">
    <property type="entry name" value="ATP-DEPENDENT PERMEASE-RELATED"/>
    <property type="match status" value="1"/>
</dbReference>
<feature type="non-terminal residue" evidence="6">
    <location>
        <position position="1"/>
    </location>
</feature>
<dbReference type="Proteomes" id="UP000054560">
    <property type="component" value="Unassembled WGS sequence"/>
</dbReference>
<evidence type="ECO:0000313" key="7">
    <source>
        <dbReference type="Proteomes" id="UP000054560"/>
    </source>
</evidence>
<evidence type="ECO:0000256" key="4">
    <source>
        <dbReference type="ARBA" id="ARBA00022989"/>
    </source>
</evidence>
<accession>A0A0L0EY54</accession>
<dbReference type="RefSeq" id="XP_014143252.1">
    <property type="nucleotide sequence ID" value="XM_014287777.1"/>
</dbReference>
<dbReference type="AlphaFoldDB" id="A0A0L0EY54"/>
<keyword evidence="2" id="KW-0813">Transport</keyword>
<dbReference type="PANTHER" id="PTHR48041">
    <property type="entry name" value="ABC TRANSPORTER G FAMILY MEMBER 28"/>
    <property type="match status" value="1"/>
</dbReference>
<dbReference type="Gene3D" id="3.40.50.300">
    <property type="entry name" value="P-loop containing nucleotide triphosphate hydrolases"/>
    <property type="match status" value="1"/>
</dbReference>